<evidence type="ECO:0000313" key="4">
    <source>
        <dbReference type="Proteomes" id="UP000033966"/>
    </source>
</evidence>
<comment type="caution">
    <text evidence="3">The sequence shown here is derived from an EMBL/GenBank/DDBJ whole genome shotgun (WGS) entry which is preliminary data.</text>
</comment>
<accession>A0A0G1L393</accession>
<dbReference type="PANTHER" id="PTHR34477:SF1">
    <property type="entry name" value="UPF0213 PROTEIN YHBQ"/>
    <property type="match status" value="1"/>
</dbReference>
<organism evidence="3 4">
    <name type="scientific">Candidatus Jorgensenbacteria bacterium GW2011_GWA2_45_13</name>
    <dbReference type="NCBI Taxonomy" id="1618662"/>
    <lineage>
        <taxon>Bacteria</taxon>
        <taxon>Candidatus Joergenseniibacteriota</taxon>
    </lineage>
</organism>
<dbReference type="Proteomes" id="UP000033966">
    <property type="component" value="Unassembled WGS sequence"/>
</dbReference>
<name>A0A0G1L393_9BACT</name>
<dbReference type="Pfam" id="PF01541">
    <property type="entry name" value="GIY-YIG"/>
    <property type="match status" value="1"/>
</dbReference>
<dbReference type="InterPro" id="IPR035901">
    <property type="entry name" value="GIY-YIG_endonuc_sf"/>
</dbReference>
<comment type="similarity">
    <text evidence="1">Belongs to the UPF0213 family.</text>
</comment>
<evidence type="ECO:0000256" key="1">
    <source>
        <dbReference type="ARBA" id="ARBA00007435"/>
    </source>
</evidence>
<dbReference type="SUPFAM" id="SSF82771">
    <property type="entry name" value="GIY-YIG endonuclease"/>
    <property type="match status" value="1"/>
</dbReference>
<dbReference type="AlphaFoldDB" id="A0A0G1L393"/>
<proteinExistence type="inferred from homology"/>
<gene>
    <name evidence="3" type="ORF">UW92_C0042G0007</name>
</gene>
<feature type="domain" description="GIY-YIG" evidence="2">
    <location>
        <begin position="1"/>
        <end position="75"/>
    </location>
</feature>
<dbReference type="InterPro" id="IPR050190">
    <property type="entry name" value="UPF0213_domain"/>
</dbReference>
<sequence>MKPEVYILICSNSRYYIGSTGDLKRRLEEHKKGKTKATRHIRPVQLVFHQEFKSLIKARRAEQKLKNFKSAKILKKIIKDGMIKFVDE</sequence>
<dbReference type="EMBL" id="LCKF01000042">
    <property type="protein sequence ID" value="KKT90190.1"/>
    <property type="molecule type" value="Genomic_DNA"/>
</dbReference>
<protein>
    <recommendedName>
        <fullName evidence="2">GIY-YIG domain-containing protein</fullName>
    </recommendedName>
</protein>
<dbReference type="PANTHER" id="PTHR34477">
    <property type="entry name" value="UPF0213 PROTEIN YHBQ"/>
    <property type="match status" value="1"/>
</dbReference>
<reference evidence="3 4" key="1">
    <citation type="journal article" date="2015" name="Nature">
        <title>rRNA introns, odd ribosomes, and small enigmatic genomes across a large radiation of phyla.</title>
        <authorList>
            <person name="Brown C.T."/>
            <person name="Hug L.A."/>
            <person name="Thomas B.C."/>
            <person name="Sharon I."/>
            <person name="Castelle C.J."/>
            <person name="Singh A."/>
            <person name="Wilkins M.J."/>
            <person name="Williams K.H."/>
            <person name="Banfield J.F."/>
        </authorList>
    </citation>
    <scope>NUCLEOTIDE SEQUENCE [LARGE SCALE GENOMIC DNA]</scope>
</reference>
<evidence type="ECO:0000259" key="2">
    <source>
        <dbReference type="PROSITE" id="PS50164"/>
    </source>
</evidence>
<evidence type="ECO:0000313" key="3">
    <source>
        <dbReference type="EMBL" id="KKT90190.1"/>
    </source>
</evidence>
<dbReference type="PROSITE" id="PS50164">
    <property type="entry name" value="GIY_YIG"/>
    <property type="match status" value="1"/>
</dbReference>
<dbReference type="InterPro" id="IPR000305">
    <property type="entry name" value="GIY-YIG_endonuc"/>
</dbReference>
<dbReference type="Gene3D" id="3.40.1440.10">
    <property type="entry name" value="GIY-YIG endonuclease"/>
    <property type="match status" value="1"/>
</dbReference>